<accession>A0A2T1K5Y0</accession>
<evidence type="ECO:0000313" key="1">
    <source>
        <dbReference type="EMBL" id="PSF05507.1"/>
    </source>
</evidence>
<gene>
    <name evidence="1" type="ORF">C7H09_14485</name>
</gene>
<organism evidence="1 2">
    <name type="scientific">Marinobacter fuscus</name>
    <dbReference type="NCBI Taxonomy" id="2109942"/>
    <lineage>
        <taxon>Bacteria</taxon>
        <taxon>Pseudomonadati</taxon>
        <taxon>Pseudomonadota</taxon>
        <taxon>Gammaproteobacteria</taxon>
        <taxon>Pseudomonadales</taxon>
        <taxon>Marinobacteraceae</taxon>
        <taxon>Marinobacter</taxon>
    </lineage>
</organism>
<evidence type="ECO:0000313" key="2">
    <source>
        <dbReference type="Proteomes" id="UP000239866"/>
    </source>
</evidence>
<keyword evidence="2" id="KW-1185">Reference proteome</keyword>
<name>A0A2T1K5Y0_9GAMM</name>
<comment type="caution">
    <text evidence="1">The sequence shown here is derived from an EMBL/GenBank/DDBJ whole genome shotgun (WGS) entry which is preliminary data.</text>
</comment>
<reference evidence="1 2" key="1">
    <citation type="submission" date="2018-03" db="EMBL/GenBank/DDBJ databases">
        <title>Marinobacter brunus sp. nov., a marine bacterium of Gamma-proteobacteria isolated from the surface seawater of the South China Sea.</title>
        <authorList>
            <person name="Cheng H."/>
            <person name="Wu Y.-H."/>
            <person name="Xamxidin M."/>
            <person name="Xu X.-W."/>
        </authorList>
    </citation>
    <scope>NUCLEOTIDE SEQUENCE [LARGE SCALE GENOMIC DNA]</scope>
    <source>
        <strain evidence="1 2">NH169-3</strain>
    </source>
</reference>
<dbReference type="RefSeq" id="WP_106763909.1">
    <property type="nucleotide sequence ID" value="NZ_PXNP01000099.1"/>
</dbReference>
<dbReference type="AlphaFoldDB" id="A0A2T1K5Y0"/>
<dbReference type="Proteomes" id="UP000239866">
    <property type="component" value="Unassembled WGS sequence"/>
</dbReference>
<protein>
    <submittedName>
        <fullName evidence="1">Uncharacterized protein</fullName>
    </submittedName>
</protein>
<dbReference type="EMBL" id="PXNP01000099">
    <property type="protein sequence ID" value="PSF05507.1"/>
    <property type="molecule type" value="Genomic_DNA"/>
</dbReference>
<sequence length="162" mass="17892">MKRVLAAMLLITLSVTKSHGYDLELLLAEDRVDEPSEAPVAREFVDQARNQVNKAHQEYDSRYSPPAKSSSLTGTVFIDAECVGWPCVADNFQISGGPADIEMSAGIAYLNDVGEGVRGKYRFSARLSPSDKLCSGTFEVRATRKNARLNIYENCDSYLSEF</sequence>
<proteinExistence type="predicted"/>